<evidence type="ECO:0000256" key="3">
    <source>
        <dbReference type="ARBA" id="ARBA00022827"/>
    </source>
</evidence>
<dbReference type="OrthoDB" id="8670884at2"/>
<evidence type="ECO:0000259" key="5">
    <source>
        <dbReference type="Pfam" id="PF01494"/>
    </source>
</evidence>
<dbReference type="PRINTS" id="PR00420">
    <property type="entry name" value="RNGMNOXGNASE"/>
</dbReference>
<dbReference type="SUPFAM" id="SSF51905">
    <property type="entry name" value="FAD/NAD(P)-binding domain"/>
    <property type="match status" value="1"/>
</dbReference>
<evidence type="ECO:0000256" key="4">
    <source>
        <dbReference type="SAM" id="MobiDB-lite"/>
    </source>
</evidence>
<dbReference type="PANTHER" id="PTHR43004">
    <property type="entry name" value="TRK SYSTEM POTASSIUM UPTAKE PROTEIN"/>
    <property type="match status" value="1"/>
</dbReference>
<proteinExistence type="predicted"/>
<dbReference type="InterPro" id="IPR050641">
    <property type="entry name" value="RIFMO-like"/>
</dbReference>
<dbReference type="PANTHER" id="PTHR43004:SF19">
    <property type="entry name" value="BINDING MONOOXYGENASE, PUTATIVE (JCVI)-RELATED"/>
    <property type="match status" value="1"/>
</dbReference>
<evidence type="ECO:0000313" key="6">
    <source>
        <dbReference type="EMBL" id="PVZ09121.1"/>
    </source>
</evidence>
<dbReference type="Gene3D" id="3.50.50.60">
    <property type="entry name" value="FAD/NAD(P)-binding domain"/>
    <property type="match status" value="1"/>
</dbReference>
<protein>
    <submittedName>
        <fullName evidence="6">2-polyprenyl-6-methoxyphenol hydroxylase-like FAD-dependent oxidoreductase</fullName>
    </submittedName>
</protein>
<name>A0A2U1FAA9_9PSEU</name>
<reference evidence="6 7" key="1">
    <citation type="submission" date="2018-04" db="EMBL/GenBank/DDBJ databases">
        <title>Genomic Encyclopedia of Type Strains, Phase IV (KMG-IV): sequencing the most valuable type-strain genomes for metagenomic binning, comparative biology and taxonomic classification.</title>
        <authorList>
            <person name="Goeker M."/>
        </authorList>
    </citation>
    <scope>NUCLEOTIDE SEQUENCE [LARGE SCALE GENOMIC DNA]</scope>
    <source>
        <strain evidence="6 7">DSM 45771</strain>
    </source>
</reference>
<dbReference type="Proteomes" id="UP000245639">
    <property type="component" value="Unassembled WGS sequence"/>
</dbReference>
<keyword evidence="7" id="KW-1185">Reference proteome</keyword>
<evidence type="ECO:0000313" key="7">
    <source>
        <dbReference type="Proteomes" id="UP000245639"/>
    </source>
</evidence>
<keyword evidence="2" id="KW-0285">Flavoprotein</keyword>
<dbReference type="Gene3D" id="3.30.70.2450">
    <property type="match status" value="1"/>
</dbReference>
<keyword evidence="3" id="KW-0274">FAD</keyword>
<feature type="region of interest" description="Disordered" evidence="4">
    <location>
        <begin position="1"/>
        <end position="30"/>
    </location>
</feature>
<sequence length="529" mass="58054">MKRAVWPSREPGSWPDAGRNGARPDPQPVEDPVEVDVLVVGAGPTGLTAAGEAVRHGLTVRIVDRKPQRATFSKALVVHARTLEVFEAMGVAEAVLAEGRPFAALNVHAGRGRRATRIDLLGLPWGDTAYPFWLSIPQYATEGVLEGRLDRLGVAVDWGVALDRLDDRRSHVESRLEHADGTIELVRSRWVIGCDGGRSRTREQAGLRLERTAAGVTFLLADVTTTALPAQDEGHVFLGPDGLLVIVPMPEPGRWRVIAQEPRADAHPPHSIDTAHVDEVVRSRAGLDLRCHDLLWGSRFELSHGVVDRYRRGRVFLAGDAAHVHSPVGGQGLNTGVQDAHNLLWQLALARRVPARGREELLDSYEEERRPVAAAMVAGTGRATRLLTMRNRAFRRLLGVLAPLVITHPAIRTKFGRTVGMLEVGYRSGRSLGGGRRMPNPELRGGGRLYERLDPVRPTWVVRHSPGETPPAPQAAGWRGLPLLELPEEDLPDESLSRVTLVRPDRYVALRGETAEEAWALMAHLPFAR</sequence>
<dbReference type="AlphaFoldDB" id="A0A2U1FAA9"/>
<dbReference type="InterPro" id="IPR036188">
    <property type="entry name" value="FAD/NAD-bd_sf"/>
</dbReference>
<dbReference type="GO" id="GO:0071949">
    <property type="term" value="F:FAD binding"/>
    <property type="evidence" value="ECO:0007669"/>
    <property type="project" value="InterPro"/>
</dbReference>
<evidence type="ECO:0000256" key="1">
    <source>
        <dbReference type="ARBA" id="ARBA00001974"/>
    </source>
</evidence>
<dbReference type="GO" id="GO:0016709">
    <property type="term" value="F:oxidoreductase activity, acting on paired donors, with incorporation or reduction of molecular oxygen, NAD(P)H as one donor, and incorporation of one atom of oxygen"/>
    <property type="evidence" value="ECO:0007669"/>
    <property type="project" value="UniProtKB-ARBA"/>
</dbReference>
<dbReference type="InterPro" id="IPR002938">
    <property type="entry name" value="FAD-bd"/>
</dbReference>
<dbReference type="EMBL" id="QEKW01000007">
    <property type="protein sequence ID" value="PVZ09121.1"/>
    <property type="molecule type" value="Genomic_DNA"/>
</dbReference>
<dbReference type="Pfam" id="PF01494">
    <property type="entry name" value="FAD_binding_3"/>
    <property type="match status" value="1"/>
</dbReference>
<comment type="cofactor">
    <cofactor evidence="1">
        <name>FAD</name>
        <dbReference type="ChEBI" id="CHEBI:57692"/>
    </cofactor>
</comment>
<feature type="domain" description="FAD-binding" evidence="5">
    <location>
        <begin position="34"/>
        <end position="378"/>
    </location>
</feature>
<accession>A0A2U1FAA9</accession>
<comment type="caution">
    <text evidence="6">The sequence shown here is derived from an EMBL/GenBank/DDBJ whole genome shotgun (WGS) entry which is preliminary data.</text>
</comment>
<organism evidence="6 7">
    <name type="scientific">Actinomycetospora cinnamomea</name>
    <dbReference type="NCBI Taxonomy" id="663609"/>
    <lineage>
        <taxon>Bacteria</taxon>
        <taxon>Bacillati</taxon>
        <taxon>Actinomycetota</taxon>
        <taxon>Actinomycetes</taxon>
        <taxon>Pseudonocardiales</taxon>
        <taxon>Pseudonocardiaceae</taxon>
        <taxon>Actinomycetospora</taxon>
    </lineage>
</organism>
<gene>
    <name evidence="6" type="ORF">C8D89_107285</name>
</gene>
<dbReference type="Gene3D" id="3.40.30.120">
    <property type="match status" value="1"/>
</dbReference>
<evidence type="ECO:0000256" key="2">
    <source>
        <dbReference type="ARBA" id="ARBA00022630"/>
    </source>
</evidence>